<evidence type="ECO:0000313" key="9">
    <source>
        <dbReference type="EMBL" id="MFE8696171.1"/>
    </source>
</evidence>
<evidence type="ECO:0000256" key="4">
    <source>
        <dbReference type="ARBA" id="ARBA00022898"/>
    </source>
</evidence>
<dbReference type="PANTHER" id="PTHR46577:SF1">
    <property type="entry name" value="HTH-TYPE TRANSCRIPTIONAL REGULATORY PROTEIN GABR"/>
    <property type="match status" value="1"/>
</dbReference>
<keyword evidence="3 9" id="KW-0808">Transferase</keyword>
<keyword evidence="3 9" id="KW-0032">Aminotransferase</keyword>
<dbReference type="InterPro" id="IPR036390">
    <property type="entry name" value="WH_DNA-bd_sf"/>
</dbReference>
<evidence type="ECO:0000256" key="6">
    <source>
        <dbReference type="ARBA" id="ARBA00023125"/>
    </source>
</evidence>
<comment type="cofactor">
    <cofactor evidence="1">
        <name>pyridoxal 5'-phosphate</name>
        <dbReference type="ChEBI" id="CHEBI:597326"/>
    </cofactor>
</comment>
<dbReference type="InterPro" id="IPR000524">
    <property type="entry name" value="Tscrpt_reg_HTH_GntR"/>
</dbReference>
<dbReference type="SMART" id="SM00345">
    <property type="entry name" value="HTH_GNTR"/>
    <property type="match status" value="1"/>
</dbReference>
<evidence type="ECO:0000256" key="7">
    <source>
        <dbReference type="ARBA" id="ARBA00023163"/>
    </source>
</evidence>
<evidence type="ECO:0000313" key="10">
    <source>
        <dbReference type="Proteomes" id="UP001601058"/>
    </source>
</evidence>
<evidence type="ECO:0000259" key="8">
    <source>
        <dbReference type="PROSITE" id="PS50949"/>
    </source>
</evidence>
<dbReference type="Proteomes" id="UP001601058">
    <property type="component" value="Unassembled WGS sequence"/>
</dbReference>
<dbReference type="Pfam" id="PF00155">
    <property type="entry name" value="Aminotran_1_2"/>
    <property type="match status" value="1"/>
</dbReference>
<dbReference type="Gene3D" id="3.40.640.10">
    <property type="entry name" value="Type I PLP-dependent aspartate aminotransferase-like (Major domain)"/>
    <property type="match status" value="1"/>
</dbReference>
<dbReference type="PRINTS" id="PR00035">
    <property type="entry name" value="HTHGNTR"/>
</dbReference>
<dbReference type="EMBL" id="JBIACJ010000003">
    <property type="protein sequence ID" value="MFE8696171.1"/>
    <property type="molecule type" value="Genomic_DNA"/>
</dbReference>
<dbReference type="PANTHER" id="PTHR46577">
    <property type="entry name" value="HTH-TYPE TRANSCRIPTIONAL REGULATORY PROTEIN GABR"/>
    <property type="match status" value="1"/>
</dbReference>
<proteinExistence type="inferred from homology"/>
<dbReference type="InterPro" id="IPR036388">
    <property type="entry name" value="WH-like_DNA-bd_sf"/>
</dbReference>
<dbReference type="CDD" id="cd07377">
    <property type="entry name" value="WHTH_GntR"/>
    <property type="match status" value="1"/>
</dbReference>
<feature type="domain" description="HTH gntR-type" evidence="8">
    <location>
        <begin position="14"/>
        <end position="82"/>
    </location>
</feature>
<keyword evidence="7" id="KW-0804">Transcription</keyword>
<evidence type="ECO:0000256" key="1">
    <source>
        <dbReference type="ARBA" id="ARBA00001933"/>
    </source>
</evidence>
<protein>
    <submittedName>
        <fullName evidence="9">PLP-dependent aminotransferase family protein</fullName>
    </submittedName>
</protein>
<evidence type="ECO:0000256" key="2">
    <source>
        <dbReference type="ARBA" id="ARBA00005384"/>
    </source>
</evidence>
<dbReference type="Pfam" id="PF00392">
    <property type="entry name" value="GntR"/>
    <property type="match status" value="1"/>
</dbReference>
<keyword evidence="10" id="KW-1185">Reference proteome</keyword>
<keyword evidence="5" id="KW-0805">Transcription regulation</keyword>
<reference evidence="9 10" key="1">
    <citation type="submission" date="2024-08" db="EMBL/GenBank/DDBJ databases">
        <title>Two novel Cytobacillus novel species.</title>
        <authorList>
            <person name="Liu G."/>
        </authorList>
    </citation>
    <scope>NUCLEOTIDE SEQUENCE [LARGE SCALE GENOMIC DNA]</scope>
    <source>
        <strain evidence="9 10">FJAT-53684</strain>
    </source>
</reference>
<dbReference type="SUPFAM" id="SSF53383">
    <property type="entry name" value="PLP-dependent transferases"/>
    <property type="match status" value="1"/>
</dbReference>
<dbReference type="InterPro" id="IPR015421">
    <property type="entry name" value="PyrdxlP-dep_Trfase_major"/>
</dbReference>
<keyword evidence="4" id="KW-0663">Pyridoxal phosphate</keyword>
<comment type="caution">
    <text evidence="9">The sequence shown here is derived from an EMBL/GenBank/DDBJ whole genome shotgun (WGS) entry which is preliminary data.</text>
</comment>
<dbReference type="InterPro" id="IPR015424">
    <property type="entry name" value="PyrdxlP-dep_Trfase"/>
</dbReference>
<evidence type="ECO:0000256" key="5">
    <source>
        <dbReference type="ARBA" id="ARBA00023015"/>
    </source>
</evidence>
<dbReference type="InterPro" id="IPR051446">
    <property type="entry name" value="HTH_trans_reg/aminotransferase"/>
</dbReference>
<dbReference type="PROSITE" id="PS50949">
    <property type="entry name" value="HTH_GNTR"/>
    <property type="match status" value="1"/>
</dbReference>
<accession>A0ABW6JWE5</accession>
<dbReference type="GO" id="GO:0008483">
    <property type="term" value="F:transaminase activity"/>
    <property type="evidence" value="ECO:0007669"/>
    <property type="project" value="UniProtKB-KW"/>
</dbReference>
<dbReference type="SUPFAM" id="SSF46785">
    <property type="entry name" value="Winged helix' DNA-binding domain"/>
    <property type="match status" value="1"/>
</dbReference>
<gene>
    <name evidence="9" type="ORF">ACFYKT_07370</name>
</gene>
<dbReference type="InterPro" id="IPR004839">
    <property type="entry name" value="Aminotransferase_I/II_large"/>
</dbReference>
<dbReference type="RefSeq" id="WP_389217639.1">
    <property type="nucleotide sequence ID" value="NZ_JBIACJ010000003.1"/>
</dbReference>
<dbReference type="CDD" id="cd00609">
    <property type="entry name" value="AAT_like"/>
    <property type="match status" value="1"/>
</dbReference>
<name>A0ABW6JWE5_9BACI</name>
<keyword evidence="6" id="KW-0238">DNA-binding</keyword>
<organism evidence="9 10">
    <name type="scientific">Cytobacillus mangrovibacter</name>
    <dbReference type="NCBI Taxonomy" id="3299024"/>
    <lineage>
        <taxon>Bacteria</taxon>
        <taxon>Bacillati</taxon>
        <taxon>Bacillota</taxon>
        <taxon>Bacilli</taxon>
        <taxon>Bacillales</taxon>
        <taxon>Bacillaceae</taxon>
        <taxon>Cytobacillus</taxon>
    </lineage>
</organism>
<dbReference type="Gene3D" id="1.10.10.10">
    <property type="entry name" value="Winged helix-like DNA-binding domain superfamily/Winged helix DNA-binding domain"/>
    <property type="match status" value="1"/>
</dbReference>
<evidence type="ECO:0000256" key="3">
    <source>
        <dbReference type="ARBA" id="ARBA00022576"/>
    </source>
</evidence>
<comment type="similarity">
    <text evidence="2">In the C-terminal section; belongs to the class-I pyridoxal-phosphate-dependent aminotransferase family.</text>
</comment>
<sequence length="462" mass="53150">MLEITPKLDNQSGKPLYVQLYEYIKEEIKVGNISPDAKLPSKRRLATHLSLSQNTIEAAYEQLIAEGYIQSIPRKGYYVCKLDQDLVDSFSQLSANFIKEKQYHDTDCLYDFSQTGVDTRSFPFGILRKLTNELLRSESDQLLRLGHPQGDYDFRKAIAKYLYESRGASCSPSQIIIGAGTQYLIRLLFQLLQGGIFAVEDPGYHRRHVAFEKWERVKMIPLDEDGMIVSRLEESGANAAFVTPSHQFPCGMIMPISRRMQLLHWANKSEGRYIIEDDYDSEFRYSGKPIPALQGLDTNEKVVYMGTFSKAFLPSLRVSYMVLPKPLIDIYQNEYFFYAQTVSRMDQALLRRFLEEGYWEKHISKMRVTYHKKRDVLVTEIMKQFPESAEIIGQDSGLHVLVRVNNGMTEQELIEQAGHYKSKVYPLSAYGIHDNKTVLLGYATLTEEEIQDAVTLLAEAWF</sequence>